<reference evidence="1" key="1">
    <citation type="submission" date="2018-09" db="EMBL/GenBank/DDBJ databases">
        <title>A genomic encyclopedia of anaerobic methanotrophic archaea.</title>
        <authorList>
            <person name="Skennerton C.T."/>
            <person name="Chadwick G.L."/>
            <person name="Laso-Perez R."/>
            <person name="Leu A.O."/>
            <person name="Speth D.R."/>
            <person name="Yu H."/>
            <person name="Morgan-Lang C."/>
            <person name="Hatzenpichler R."/>
            <person name="Goudeau D."/>
            <person name="Malmstrom R."/>
            <person name="Woyke T."/>
            <person name="Hallam S."/>
            <person name="Tyson G.W."/>
            <person name="Wegener G."/>
            <person name="Boetius A."/>
            <person name="Orphan V.J."/>
        </authorList>
    </citation>
    <scope>NUCLEOTIDE SEQUENCE</scope>
    <source>
        <strain evidence="1">CONS3730D10UFb2</strain>
    </source>
</reference>
<organism evidence="1 2">
    <name type="scientific">Candidatus Methanomarinus sp</name>
    <dbReference type="NCBI Taxonomy" id="3386244"/>
    <lineage>
        <taxon>Archaea</taxon>
        <taxon>Methanobacteriati</taxon>
        <taxon>Methanobacteriota</taxon>
        <taxon>Stenosarchaea group</taxon>
        <taxon>Methanomicrobia</taxon>
        <taxon>Methanosarcinales</taxon>
        <taxon>ANME-2 cluster</taxon>
        <taxon>Candidatus Methanocomedenaceae</taxon>
        <taxon>Candidatus Methanomarinus</taxon>
    </lineage>
</organism>
<dbReference type="EMBL" id="QYBA01000193">
    <property type="protein sequence ID" value="TKY91454.1"/>
    <property type="molecule type" value="Genomic_DNA"/>
</dbReference>
<accession>A0AC61S9S1</accession>
<dbReference type="Proteomes" id="UP000315423">
    <property type="component" value="Unassembled WGS sequence"/>
</dbReference>
<protein>
    <submittedName>
        <fullName evidence="1">Uncharacterized protein</fullName>
    </submittedName>
</protein>
<evidence type="ECO:0000313" key="1">
    <source>
        <dbReference type="EMBL" id="TKY91454.1"/>
    </source>
</evidence>
<evidence type="ECO:0000313" key="2">
    <source>
        <dbReference type="Proteomes" id="UP000315423"/>
    </source>
</evidence>
<gene>
    <name evidence="1" type="ORF">C5S46_05785</name>
</gene>
<name>A0AC61S9S1_9EURY</name>
<sequence>DQIPAAHRLSEQDPTNRFVDQVWQQGSERDKPVIKMTSDGWNCEACKKEDTNRNPKMSEDEHYFSYSIYIFINVHTHDEYRCGDV</sequence>
<proteinExistence type="predicted"/>
<comment type="caution">
    <text evidence="1">The sequence shown here is derived from an EMBL/GenBank/DDBJ whole genome shotgun (WGS) entry which is preliminary data.</text>
</comment>
<feature type="non-terminal residue" evidence="1">
    <location>
        <position position="1"/>
    </location>
</feature>